<feature type="domain" description="Arrestin C-terminal-like" evidence="3">
    <location>
        <begin position="294"/>
        <end position="462"/>
    </location>
</feature>
<dbReference type="RefSeq" id="XP_025401664.1">
    <property type="nucleotide sequence ID" value="XM_025545256.1"/>
</dbReference>
<dbReference type="Proteomes" id="UP000247233">
    <property type="component" value="Unassembled WGS sequence"/>
</dbReference>
<evidence type="ECO:0000256" key="1">
    <source>
        <dbReference type="ARBA" id="ARBA00037950"/>
    </source>
</evidence>
<name>A0A317WQ37_9EURO</name>
<dbReference type="GO" id="GO:0005886">
    <property type="term" value="C:plasma membrane"/>
    <property type="evidence" value="ECO:0007669"/>
    <property type="project" value="TreeGrafter"/>
</dbReference>
<feature type="region of interest" description="Disordered" evidence="2">
    <location>
        <begin position="738"/>
        <end position="786"/>
    </location>
</feature>
<dbReference type="GO" id="GO:0070086">
    <property type="term" value="P:ubiquitin-dependent endocytosis"/>
    <property type="evidence" value="ECO:0007669"/>
    <property type="project" value="TreeGrafter"/>
</dbReference>
<dbReference type="GO" id="GO:0030674">
    <property type="term" value="F:protein-macromolecule adaptor activity"/>
    <property type="evidence" value="ECO:0007669"/>
    <property type="project" value="TreeGrafter"/>
</dbReference>
<dbReference type="Pfam" id="PF02752">
    <property type="entry name" value="Arrestin_C"/>
    <property type="match status" value="1"/>
</dbReference>
<evidence type="ECO:0000313" key="4">
    <source>
        <dbReference type="EMBL" id="PWY87781.1"/>
    </source>
</evidence>
<proteinExistence type="inferred from homology"/>
<comment type="caution">
    <text evidence="4">The sequence shown here is derived from an EMBL/GenBank/DDBJ whole genome shotgun (WGS) entry which is preliminary data.</text>
</comment>
<feature type="compositionally biased region" description="Low complexity" evidence="2">
    <location>
        <begin position="250"/>
        <end position="266"/>
    </location>
</feature>
<dbReference type="GO" id="GO:0005829">
    <property type="term" value="C:cytosol"/>
    <property type="evidence" value="ECO:0007669"/>
    <property type="project" value="TreeGrafter"/>
</dbReference>
<keyword evidence="5" id="KW-1185">Reference proteome</keyword>
<dbReference type="InterPro" id="IPR050357">
    <property type="entry name" value="Arrestin_domain-protein"/>
</dbReference>
<dbReference type="SMART" id="SM01017">
    <property type="entry name" value="Arrestin_C"/>
    <property type="match status" value="1"/>
</dbReference>
<dbReference type="Pfam" id="PF00339">
    <property type="entry name" value="Arrestin_N"/>
    <property type="match status" value="1"/>
</dbReference>
<sequence length="786" mass="84385">MSVNPLPSQPSSPLGRNRSSLLSKFRSQLGQRNRSITDYYIEPDDPWRSYFPGDVISGTVVLTVIRPVRITHLVVNLHGFVKVFKNTVPPGETAPDLGFLGPGRGRRGAEYLGNGLSTLFEDEVVLCGEGRLKEGIYKFRFEMSFPPYALPSSINFERGTISYMLTSTLTKPTTINPTTTCRRRVNVLENIDIAPFPPPKPRVVTLEPVSRRSKSKAKAKSTGSDAPDSLSLEPVAQGANGGDRPPLSPAPSNVSSSSRLSNSSQSFHVPSDPSSSTSTGMRNSEVRSITPSVTDKTIMAKAEVLRAGVLPGDTLPINVTINHCKQVRSAHGIIVTLYRQGRIDLHPAIPIGKSGNGKKPVYEDYYPRSRTGLGGLTLGSSRTMGVFRKDLTQTFAPLVVDPASLTALVKTSIRVPEDAFPTITRTPGSMINFRYYVEVVVDLRGKLTSPDRFLPRFNLVSSGGNFSSSGQVLNPADVNSSAITANWAGNILDTDQIRREKGVVAVLFEVVIGTRDSRRGVKPAEPSPGDHASNHPEGEAWSEQSPTPADVDYPAQEDYGFPQETSHWPEYGGQEYPDAQPYHSLGEMVSTPEEPGDEKSRLRRAEQTLLPSRPPDDAGVGPSEAMPTAPVLPEDDHINDYHHLPSRENGTPRAVVSAESVQTVVPGSSTMAADTGEDKQELERQRLMTEASAPEDDACPPGMSVSVPSLSAPGISLPGLIVPGLSVSGMSVPGVSVSVSASAPSSPGPAPESDAPTAPVFHDEEGDHQLVGSAARGDESLPRYQR</sequence>
<organism evidence="4 5">
    <name type="scientific">Aspergillus heteromorphus CBS 117.55</name>
    <dbReference type="NCBI Taxonomy" id="1448321"/>
    <lineage>
        <taxon>Eukaryota</taxon>
        <taxon>Fungi</taxon>
        <taxon>Dikarya</taxon>
        <taxon>Ascomycota</taxon>
        <taxon>Pezizomycotina</taxon>
        <taxon>Eurotiomycetes</taxon>
        <taxon>Eurotiomycetidae</taxon>
        <taxon>Eurotiales</taxon>
        <taxon>Aspergillaceae</taxon>
        <taxon>Aspergillus</taxon>
        <taxon>Aspergillus subgen. Circumdati</taxon>
    </lineage>
</organism>
<evidence type="ECO:0000259" key="3">
    <source>
        <dbReference type="SMART" id="SM01017"/>
    </source>
</evidence>
<feature type="region of interest" description="Disordered" evidence="2">
    <location>
        <begin position="192"/>
        <end position="290"/>
    </location>
</feature>
<dbReference type="PANTHER" id="PTHR11188">
    <property type="entry name" value="ARRESTIN DOMAIN CONTAINING PROTEIN"/>
    <property type="match status" value="1"/>
</dbReference>
<dbReference type="EMBL" id="MSFL01000006">
    <property type="protein sequence ID" value="PWY87781.1"/>
    <property type="molecule type" value="Genomic_DNA"/>
</dbReference>
<accession>A0A317WQ37</accession>
<reference evidence="4 5" key="1">
    <citation type="submission" date="2016-12" db="EMBL/GenBank/DDBJ databases">
        <title>The genomes of Aspergillus section Nigri reveals drivers in fungal speciation.</title>
        <authorList>
            <consortium name="DOE Joint Genome Institute"/>
            <person name="Vesth T.C."/>
            <person name="Nybo J."/>
            <person name="Theobald S."/>
            <person name="Brandl J."/>
            <person name="Frisvad J.C."/>
            <person name="Nielsen K.F."/>
            <person name="Lyhne E.K."/>
            <person name="Kogle M.E."/>
            <person name="Kuo A."/>
            <person name="Riley R."/>
            <person name="Clum A."/>
            <person name="Nolan M."/>
            <person name="Lipzen A."/>
            <person name="Salamov A."/>
            <person name="Henrissat B."/>
            <person name="Wiebenga A."/>
            <person name="De Vries R.P."/>
            <person name="Grigoriev I.V."/>
            <person name="Mortensen U.H."/>
            <person name="Andersen M.R."/>
            <person name="Baker S.E."/>
        </authorList>
    </citation>
    <scope>NUCLEOTIDE SEQUENCE [LARGE SCALE GENOMIC DNA]</scope>
    <source>
        <strain evidence="4 5">CBS 117.55</strain>
    </source>
</reference>
<dbReference type="STRING" id="1448321.A0A317WQ37"/>
<dbReference type="GeneID" id="37067493"/>
<feature type="compositionally biased region" description="Basic and acidic residues" evidence="2">
    <location>
        <begin position="776"/>
        <end position="786"/>
    </location>
</feature>
<dbReference type="InterPro" id="IPR011021">
    <property type="entry name" value="Arrestin-like_N"/>
</dbReference>
<dbReference type="VEuPathDB" id="FungiDB:BO70DRAFT_378335"/>
<dbReference type="Gene3D" id="2.60.40.640">
    <property type="match status" value="1"/>
</dbReference>
<protein>
    <submittedName>
        <fullName evidence="4">pH response protein PalF</fullName>
    </submittedName>
</protein>
<feature type="region of interest" description="Disordered" evidence="2">
    <location>
        <begin position="517"/>
        <end position="654"/>
    </location>
</feature>
<comment type="similarity">
    <text evidence="1">Belongs to the arrestin family. PalF/RIM8 subfamily.</text>
</comment>
<feature type="compositionally biased region" description="Basic and acidic residues" evidence="2">
    <location>
        <begin position="597"/>
        <end position="606"/>
    </location>
</feature>
<dbReference type="AlphaFoldDB" id="A0A317WQ37"/>
<evidence type="ECO:0000256" key="2">
    <source>
        <dbReference type="SAM" id="MobiDB-lite"/>
    </source>
</evidence>
<feature type="compositionally biased region" description="Basic and acidic residues" evidence="2">
    <location>
        <begin position="634"/>
        <end position="646"/>
    </location>
</feature>
<dbReference type="PANTHER" id="PTHR11188:SF161">
    <property type="entry name" value="PH-RESPONSE REGULATOR PROTEIN PALF_RIM8"/>
    <property type="match status" value="1"/>
</dbReference>
<feature type="compositionally biased region" description="Low complexity" evidence="2">
    <location>
        <begin position="738"/>
        <end position="756"/>
    </location>
</feature>
<dbReference type="InterPro" id="IPR014752">
    <property type="entry name" value="Arrestin-like_C"/>
</dbReference>
<gene>
    <name evidence="4" type="ORF">BO70DRAFT_378335</name>
</gene>
<dbReference type="SUPFAM" id="SSF81296">
    <property type="entry name" value="E set domains"/>
    <property type="match status" value="1"/>
</dbReference>
<dbReference type="InterPro" id="IPR011022">
    <property type="entry name" value="Arrestin_C-like"/>
</dbReference>
<dbReference type="InterPro" id="IPR014756">
    <property type="entry name" value="Ig_E-set"/>
</dbReference>
<dbReference type="GO" id="GO:0031625">
    <property type="term" value="F:ubiquitin protein ligase binding"/>
    <property type="evidence" value="ECO:0007669"/>
    <property type="project" value="TreeGrafter"/>
</dbReference>
<feature type="compositionally biased region" description="Polar residues" evidence="2">
    <location>
        <begin position="272"/>
        <end position="290"/>
    </location>
</feature>
<evidence type="ECO:0000313" key="5">
    <source>
        <dbReference type="Proteomes" id="UP000247233"/>
    </source>
</evidence>
<dbReference type="OrthoDB" id="7785529at2759"/>